<sequence>MSTPAIDTTAANKSSRGISYWWDRVGIVLVLLLLIVIMGLLAPNFFTVDNGLNVVRAVSINAILAAGMTLIILTSGIDLSVGSNLAVAGVVGVLLATAGVPAFLAVLGGMLAGGIAGFLNGALVAWLALPAFIVTLGSMTYLRGTAYSLLGGMPLVASDLNYGGIGNGALAGIPAPVVVMAIVYVAIWFLLERTRFGRHIYAVGGNIEAARLAGINTKAVLTWVYTIGGVTAGLAGIIFSARVLSAQPTAGTGYELDAIAAVVLGGTSLAGGRGRILGTLVGALIIGVLSNGLVLMNVPFFYQLIVKGVVIVLAVALDSLKGWGTNK</sequence>
<feature type="transmembrane region" description="Helical" evidence="6">
    <location>
        <begin position="276"/>
        <end position="294"/>
    </location>
</feature>
<evidence type="ECO:0000256" key="6">
    <source>
        <dbReference type="SAM" id="Phobius"/>
    </source>
</evidence>
<dbReference type="PANTHER" id="PTHR32196:SF72">
    <property type="entry name" value="RIBOSE IMPORT PERMEASE PROTEIN RBSC"/>
    <property type="match status" value="1"/>
</dbReference>
<accession>A0A6N7VUJ5</accession>
<keyword evidence="3 6" id="KW-0812">Transmembrane</keyword>
<feature type="transmembrane region" description="Helical" evidence="6">
    <location>
        <begin position="21"/>
        <end position="42"/>
    </location>
</feature>
<proteinExistence type="predicted"/>
<keyword evidence="2" id="KW-1003">Cell membrane</keyword>
<dbReference type="Pfam" id="PF02653">
    <property type="entry name" value="BPD_transp_2"/>
    <property type="match status" value="1"/>
</dbReference>
<evidence type="ECO:0000256" key="4">
    <source>
        <dbReference type="ARBA" id="ARBA00022989"/>
    </source>
</evidence>
<dbReference type="AlphaFoldDB" id="A0A6N7VUJ5"/>
<evidence type="ECO:0000256" key="3">
    <source>
        <dbReference type="ARBA" id="ARBA00022692"/>
    </source>
</evidence>
<feature type="transmembrane region" description="Helical" evidence="6">
    <location>
        <begin position="110"/>
        <end position="134"/>
    </location>
</feature>
<comment type="caution">
    <text evidence="7">The sequence shown here is derived from an EMBL/GenBank/DDBJ whole genome shotgun (WGS) entry which is preliminary data.</text>
</comment>
<dbReference type="PANTHER" id="PTHR32196">
    <property type="entry name" value="ABC TRANSPORTER PERMEASE PROTEIN YPHD-RELATED-RELATED"/>
    <property type="match status" value="1"/>
</dbReference>
<evidence type="ECO:0000256" key="1">
    <source>
        <dbReference type="ARBA" id="ARBA00004651"/>
    </source>
</evidence>
<organism evidence="7 8">
    <name type="scientific">Scrofimicrobium canadense</name>
    <dbReference type="NCBI Taxonomy" id="2652290"/>
    <lineage>
        <taxon>Bacteria</taxon>
        <taxon>Bacillati</taxon>
        <taxon>Actinomycetota</taxon>
        <taxon>Actinomycetes</taxon>
        <taxon>Actinomycetales</taxon>
        <taxon>Actinomycetaceae</taxon>
        <taxon>Scrofimicrobium</taxon>
    </lineage>
</organism>
<feature type="transmembrane region" description="Helical" evidence="6">
    <location>
        <begin position="220"/>
        <end position="239"/>
    </location>
</feature>
<protein>
    <submittedName>
        <fullName evidence="7">Ribose ABC transporter permease</fullName>
    </submittedName>
</protein>
<evidence type="ECO:0000313" key="7">
    <source>
        <dbReference type="EMBL" id="MSS84650.1"/>
    </source>
</evidence>
<dbReference type="GO" id="GO:0022857">
    <property type="term" value="F:transmembrane transporter activity"/>
    <property type="evidence" value="ECO:0007669"/>
    <property type="project" value="InterPro"/>
</dbReference>
<feature type="transmembrane region" description="Helical" evidence="6">
    <location>
        <begin position="54"/>
        <end position="73"/>
    </location>
</feature>
<evidence type="ECO:0000313" key="8">
    <source>
        <dbReference type="Proteomes" id="UP000470875"/>
    </source>
</evidence>
<keyword evidence="4 6" id="KW-1133">Transmembrane helix</keyword>
<dbReference type="EMBL" id="VULO01000008">
    <property type="protein sequence ID" value="MSS84650.1"/>
    <property type="molecule type" value="Genomic_DNA"/>
</dbReference>
<dbReference type="Proteomes" id="UP000470875">
    <property type="component" value="Unassembled WGS sequence"/>
</dbReference>
<keyword evidence="8" id="KW-1185">Reference proteome</keyword>
<evidence type="ECO:0000256" key="2">
    <source>
        <dbReference type="ARBA" id="ARBA00022475"/>
    </source>
</evidence>
<comment type="subcellular location">
    <subcellularLocation>
        <location evidence="1">Cell membrane</location>
        <topology evidence="1">Multi-pass membrane protein</topology>
    </subcellularLocation>
</comment>
<gene>
    <name evidence="7" type="ORF">FYJ24_07700</name>
</gene>
<dbReference type="CDD" id="cd06579">
    <property type="entry name" value="TM_PBP1_transp_AraH_like"/>
    <property type="match status" value="1"/>
</dbReference>
<evidence type="ECO:0000256" key="5">
    <source>
        <dbReference type="ARBA" id="ARBA00023136"/>
    </source>
</evidence>
<name>A0A6N7VUJ5_9ACTO</name>
<dbReference type="RefSeq" id="WP_154545205.1">
    <property type="nucleotide sequence ID" value="NZ_VULO01000008.1"/>
</dbReference>
<feature type="transmembrane region" description="Helical" evidence="6">
    <location>
        <begin position="300"/>
        <end position="320"/>
    </location>
</feature>
<feature type="transmembrane region" description="Helical" evidence="6">
    <location>
        <begin position="85"/>
        <end position="104"/>
    </location>
</feature>
<feature type="transmembrane region" description="Helical" evidence="6">
    <location>
        <begin position="171"/>
        <end position="191"/>
    </location>
</feature>
<dbReference type="GO" id="GO:0005886">
    <property type="term" value="C:plasma membrane"/>
    <property type="evidence" value="ECO:0007669"/>
    <property type="project" value="UniProtKB-SubCell"/>
</dbReference>
<dbReference type="InterPro" id="IPR001851">
    <property type="entry name" value="ABC_transp_permease"/>
</dbReference>
<keyword evidence="5 6" id="KW-0472">Membrane</keyword>
<reference evidence="7 8" key="1">
    <citation type="submission" date="2019-08" db="EMBL/GenBank/DDBJ databases">
        <title>In-depth cultivation of the pig gut microbiome towards novel bacterial diversity and tailored functional studies.</title>
        <authorList>
            <person name="Wylensek D."/>
            <person name="Hitch T.C.A."/>
            <person name="Clavel T."/>
        </authorList>
    </citation>
    <scope>NUCLEOTIDE SEQUENCE [LARGE SCALE GENOMIC DNA]</scope>
    <source>
        <strain evidence="7 8">WB03_NA08</strain>
    </source>
</reference>